<gene>
    <name evidence="2" type="ORF">CfE428DRAFT_4123</name>
</gene>
<proteinExistence type="predicted"/>
<keyword evidence="1" id="KW-1133">Transmembrane helix</keyword>
<sequence>MGHNEDNIWILFRDLMPLWIVFAFMVMVFYIYAKTPSPPLPRWTQNRYVRWLGIALIAVGVLRAVFQAIHNWRLFYGLH</sequence>
<evidence type="ECO:0000256" key="1">
    <source>
        <dbReference type="SAM" id="Phobius"/>
    </source>
</evidence>
<keyword evidence="1" id="KW-0472">Membrane</keyword>
<feature type="transmembrane region" description="Helical" evidence="1">
    <location>
        <begin position="48"/>
        <end position="66"/>
    </location>
</feature>
<name>B4D5D4_9BACT</name>
<keyword evidence="3" id="KW-1185">Reference proteome</keyword>
<feature type="transmembrane region" description="Helical" evidence="1">
    <location>
        <begin position="12"/>
        <end position="33"/>
    </location>
</feature>
<dbReference type="AlphaFoldDB" id="B4D5D4"/>
<dbReference type="RefSeq" id="WP_006981447.1">
    <property type="nucleotide sequence ID" value="NZ_ABVL01000013.1"/>
</dbReference>
<dbReference type="EMBL" id="ABVL01000013">
    <property type="protein sequence ID" value="EDY18339.1"/>
    <property type="molecule type" value="Genomic_DNA"/>
</dbReference>
<organism evidence="2 3">
    <name type="scientific">Chthoniobacter flavus Ellin428</name>
    <dbReference type="NCBI Taxonomy" id="497964"/>
    <lineage>
        <taxon>Bacteria</taxon>
        <taxon>Pseudomonadati</taxon>
        <taxon>Verrucomicrobiota</taxon>
        <taxon>Spartobacteria</taxon>
        <taxon>Chthoniobacterales</taxon>
        <taxon>Chthoniobacteraceae</taxon>
        <taxon>Chthoniobacter</taxon>
    </lineage>
</organism>
<evidence type="ECO:0000313" key="3">
    <source>
        <dbReference type="Proteomes" id="UP000005824"/>
    </source>
</evidence>
<reference evidence="2 3" key="1">
    <citation type="journal article" date="2011" name="J. Bacteriol.">
        <title>Genome sequence of Chthoniobacter flavus Ellin428, an aerobic heterotrophic soil bacterium.</title>
        <authorList>
            <person name="Kant R."/>
            <person name="van Passel M.W."/>
            <person name="Palva A."/>
            <person name="Lucas S."/>
            <person name="Lapidus A."/>
            <person name="Glavina Del Rio T."/>
            <person name="Dalin E."/>
            <person name="Tice H."/>
            <person name="Bruce D."/>
            <person name="Goodwin L."/>
            <person name="Pitluck S."/>
            <person name="Larimer F.W."/>
            <person name="Land M.L."/>
            <person name="Hauser L."/>
            <person name="Sangwan P."/>
            <person name="de Vos W.M."/>
            <person name="Janssen P.H."/>
            <person name="Smidt H."/>
        </authorList>
    </citation>
    <scope>NUCLEOTIDE SEQUENCE [LARGE SCALE GENOMIC DNA]</scope>
    <source>
        <strain evidence="2 3">Ellin428</strain>
    </source>
</reference>
<evidence type="ECO:0000313" key="2">
    <source>
        <dbReference type="EMBL" id="EDY18339.1"/>
    </source>
</evidence>
<dbReference type="Proteomes" id="UP000005824">
    <property type="component" value="Unassembled WGS sequence"/>
</dbReference>
<comment type="caution">
    <text evidence="2">The sequence shown here is derived from an EMBL/GenBank/DDBJ whole genome shotgun (WGS) entry which is preliminary data.</text>
</comment>
<accession>B4D5D4</accession>
<dbReference type="InParanoid" id="B4D5D4"/>
<keyword evidence="1" id="KW-0812">Transmembrane</keyword>
<protein>
    <submittedName>
        <fullName evidence="2">Uncharacterized protein</fullName>
    </submittedName>
</protein>
<dbReference type="STRING" id="497964.CfE428DRAFT_4123"/>